<comment type="subcellular location">
    <subcellularLocation>
        <location evidence="1">Membrane</location>
        <topology evidence="1">Multi-pass membrane protein</topology>
    </subcellularLocation>
</comment>
<dbReference type="Gene3D" id="3.40.50.720">
    <property type="entry name" value="NAD(P)-binding Rossmann-like Domain"/>
    <property type="match status" value="1"/>
</dbReference>
<keyword evidence="10" id="KW-0560">Oxidoreductase</keyword>
<evidence type="ECO:0000256" key="7">
    <source>
        <dbReference type="ARBA" id="ARBA00023098"/>
    </source>
</evidence>
<evidence type="ECO:0000256" key="5">
    <source>
        <dbReference type="ARBA" id="ARBA00022857"/>
    </source>
</evidence>
<feature type="domain" description="Fatty acyl-CoA reductase C-terminal" evidence="11">
    <location>
        <begin position="363"/>
        <end position="454"/>
    </location>
</feature>
<sequence length="468" mass="53067">MNLGTFGNMAANGGSVCDFYANSSVFITGGTGFLGKVLIEKLLRSCRKIDKIYVLLRGTTNKTAQERLEDLSHEVLFEKVRQDDPNIMKKLIPVNGDLTLPNLGMNNEDYSLIVKNVSIVFHAAASIRFNLKIKEALHCNVEGTKKVIELCHKARCIKAFVHISTAYSNTDKTFVKEEVYPAPENLDKIYEIIRQNEDDTEADDLTSSRPNTYTYAKAVAEYEVLRNHGSIPTAIIRPSIVTPIWRDPTPGWLDKWSGGTPIIFGLCKGLLRCLDTQPSNVIDFIPADIAVNLSIVAAAKCHVDTPKVKVYNCCSGPTNPMTFKMLSDYCHENSIKHGLHWFPYPKIFLSTNRVFLKIVRLVLQFLPLFLADIWLKIRGKQPRFVKMLEKLTKVEKTLHFFIKNQWQFENHNVEALISTLSPSDRVQFPCDPSEICWKTHFEDYCLGIDKYLMNTSIKSANINSGMYK</sequence>
<proteinExistence type="inferred from homology"/>
<keyword evidence="6" id="KW-1133">Transmembrane helix</keyword>
<comment type="function">
    <text evidence="10">Catalyzes the reduction of fatty acyl-CoA to fatty alcohols.</text>
</comment>
<evidence type="ECO:0000256" key="8">
    <source>
        <dbReference type="ARBA" id="ARBA00023136"/>
    </source>
</evidence>
<keyword evidence="5 10" id="KW-0521">NADP</keyword>
<dbReference type="CDD" id="cd09071">
    <property type="entry name" value="FAR_C"/>
    <property type="match status" value="1"/>
</dbReference>
<keyword evidence="14" id="KW-1185">Reference proteome</keyword>
<dbReference type="InterPro" id="IPR036291">
    <property type="entry name" value="NAD(P)-bd_dom_sf"/>
</dbReference>
<dbReference type="SUPFAM" id="SSF51735">
    <property type="entry name" value="NAD(P)-binding Rossmann-fold domains"/>
    <property type="match status" value="1"/>
</dbReference>
<gene>
    <name evidence="13" type="ORF">PLXY2_LOCUS9426</name>
</gene>
<keyword evidence="3 10" id="KW-0444">Lipid biosynthesis</keyword>
<dbReference type="AlphaFoldDB" id="A0A8S4FLP3"/>
<organism evidence="13 14">
    <name type="scientific">Plutella xylostella</name>
    <name type="common">Diamondback moth</name>
    <name type="synonym">Plutella maculipennis</name>
    <dbReference type="NCBI Taxonomy" id="51655"/>
    <lineage>
        <taxon>Eukaryota</taxon>
        <taxon>Metazoa</taxon>
        <taxon>Ecdysozoa</taxon>
        <taxon>Arthropoda</taxon>
        <taxon>Hexapoda</taxon>
        <taxon>Insecta</taxon>
        <taxon>Pterygota</taxon>
        <taxon>Neoptera</taxon>
        <taxon>Endopterygota</taxon>
        <taxon>Lepidoptera</taxon>
        <taxon>Glossata</taxon>
        <taxon>Ditrysia</taxon>
        <taxon>Yponomeutoidea</taxon>
        <taxon>Plutellidae</taxon>
        <taxon>Plutella</taxon>
    </lineage>
</organism>
<dbReference type="PANTHER" id="PTHR11011:SF45">
    <property type="entry name" value="FATTY ACYL-COA REDUCTASE CG8306-RELATED"/>
    <property type="match status" value="1"/>
</dbReference>
<evidence type="ECO:0000313" key="13">
    <source>
        <dbReference type="EMBL" id="CAG9129181.1"/>
    </source>
</evidence>
<evidence type="ECO:0000256" key="4">
    <source>
        <dbReference type="ARBA" id="ARBA00022692"/>
    </source>
</evidence>
<evidence type="ECO:0000256" key="6">
    <source>
        <dbReference type="ARBA" id="ARBA00022989"/>
    </source>
</evidence>
<dbReference type="GO" id="GO:0080019">
    <property type="term" value="F:alcohol-forming very long-chain fatty acyl-CoA reductase activity"/>
    <property type="evidence" value="ECO:0007669"/>
    <property type="project" value="InterPro"/>
</dbReference>
<evidence type="ECO:0000256" key="1">
    <source>
        <dbReference type="ARBA" id="ARBA00004141"/>
    </source>
</evidence>
<keyword evidence="7 10" id="KW-0443">Lipid metabolism</keyword>
<dbReference type="InterPro" id="IPR013120">
    <property type="entry name" value="FAR_NAD-bd"/>
</dbReference>
<dbReference type="GO" id="GO:0005777">
    <property type="term" value="C:peroxisome"/>
    <property type="evidence" value="ECO:0007669"/>
    <property type="project" value="TreeGrafter"/>
</dbReference>
<dbReference type="GO" id="GO:0016020">
    <property type="term" value="C:membrane"/>
    <property type="evidence" value="ECO:0007669"/>
    <property type="project" value="UniProtKB-SubCell"/>
</dbReference>
<evidence type="ECO:0000259" key="12">
    <source>
        <dbReference type="Pfam" id="PF07993"/>
    </source>
</evidence>
<protein>
    <recommendedName>
        <fullName evidence="10">Fatty acyl-CoA reductase</fullName>
        <ecNumber evidence="10">1.2.1.84</ecNumber>
    </recommendedName>
</protein>
<evidence type="ECO:0000256" key="9">
    <source>
        <dbReference type="ARBA" id="ARBA00052530"/>
    </source>
</evidence>
<evidence type="ECO:0000256" key="3">
    <source>
        <dbReference type="ARBA" id="ARBA00022516"/>
    </source>
</evidence>
<dbReference type="InterPro" id="IPR033640">
    <property type="entry name" value="FAR_C"/>
</dbReference>
<evidence type="ECO:0000256" key="10">
    <source>
        <dbReference type="RuleBase" id="RU363097"/>
    </source>
</evidence>
<dbReference type="CDD" id="cd05236">
    <property type="entry name" value="FAR-N_SDR_e"/>
    <property type="match status" value="1"/>
</dbReference>
<dbReference type="GO" id="GO:0102965">
    <property type="term" value="F:alcohol-forming long-chain fatty acyl-CoA reductase activity"/>
    <property type="evidence" value="ECO:0007669"/>
    <property type="project" value="UniProtKB-EC"/>
</dbReference>
<keyword evidence="4" id="KW-0812">Transmembrane</keyword>
<evidence type="ECO:0000313" key="14">
    <source>
        <dbReference type="Proteomes" id="UP000653454"/>
    </source>
</evidence>
<keyword evidence="8" id="KW-0472">Membrane</keyword>
<dbReference type="Pfam" id="PF03015">
    <property type="entry name" value="Sterile"/>
    <property type="match status" value="1"/>
</dbReference>
<dbReference type="EC" id="1.2.1.84" evidence="10"/>
<dbReference type="PANTHER" id="PTHR11011">
    <property type="entry name" value="MALE STERILITY PROTEIN 2-RELATED"/>
    <property type="match status" value="1"/>
</dbReference>
<feature type="domain" description="Thioester reductase (TE)" evidence="12">
    <location>
        <begin position="27"/>
        <end position="292"/>
    </location>
</feature>
<evidence type="ECO:0000256" key="2">
    <source>
        <dbReference type="ARBA" id="ARBA00005928"/>
    </source>
</evidence>
<reference evidence="13" key="1">
    <citation type="submission" date="2020-11" db="EMBL/GenBank/DDBJ databases">
        <authorList>
            <person name="Whiteford S."/>
        </authorList>
    </citation>
    <scope>NUCLEOTIDE SEQUENCE</scope>
</reference>
<comment type="catalytic activity">
    <reaction evidence="9 10">
        <text>a long-chain fatty acyl-CoA + 2 NADPH + 2 H(+) = a long-chain primary fatty alcohol + 2 NADP(+) + CoA</text>
        <dbReference type="Rhea" id="RHEA:52716"/>
        <dbReference type="ChEBI" id="CHEBI:15378"/>
        <dbReference type="ChEBI" id="CHEBI:57287"/>
        <dbReference type="ChEBI" id="CHEBI:57783"/>
        <dbReference type="ChEBI" id="CHEBI:58349"/>
        <dbReference type="ChEBI" id="CHEBI:77396"/>
        <dbReference type="ChEBI" id="CHEBI:83139"/>
        <dbReference type="EC" id="1.2.1.84"/>
    </reaction>
</comment>
<accession>A0A8S4FLP3</accession>
<dbReference type="GO" id="GO:0035336">
    <property type="term" value="P:long-chain fatty-acyl-CoA metabolic process"/>
    <property type="evidence" value="ECO:0007669"/>
    <property type="project" value="TreeGrafter"/>
</dbReference>
<dbReference type="Pfam" id="PF07993">
    <property type="entry name" value="NAD_binding_4"/>
    <property type="match status" value="1"/>
</dbReference>
<name>A0A8S4FLP3_PLUXY</name>
<dbReference type="Proteomes" id="UP000653454">
    <property type="component" value="Unassembled WGS sequence"/>
</dbReference>
<comment type="caution">
    <text evidence="13">The sequence shown here is derived from an EMBL/GenBank/DDBJ whole genome shotgun (WGS) entry which is preliminary data.</text>
</comment>
<dbReference type="FunFam" id="3.40.50.720:FF:000143">
    <property type="entry name" value="Fatty acyl-CoA reductase"/>
    <property type="match status" value="1"/>
</dbReference>
<comment type="similarity">
    <text evidence="2 10">Belongs to the fatty acyl-CoA reductase family.</text>
</comment>
<evidence type="ECO:0000259" key="11">
    <source>
        <dbReference type="Pfam" id="PF03015"/>
    </source>
</evidence>
<dbReference type="EMBL" id="CAJHNJ030000037">
    <property type="protein sequence ID" value="CAG9129181.1"/>
    <property type="molecule type" value="Genomic_DNA"/>
</dbReference>
<dbReference type="InterPro" id="IPR026055">
    <property type="entry name" value="FAR"/>
</dbReference>